<evidence type="ECO:0000256" key="4">
    <source>
        <dbReference type="ARBA" id="ARBA00022695"/>
    </source>
</evidence>
<keyword evidence="7 8" id="KW-0804">Transcription</keyword>
<dbReference type="Gene3D" id="1.10.132.30">
    <property type="match status" value="1"/>
</dbReference>
<feature type="binding site" evidence="8">
    <location>
        <position position="382"/>
    </location>
    <ligand>
        <name>Zn(2+)</name>
        <dbReference type="ChEBI" id="CHEBI:29105"/>
    </ligand>
</feature>
<dbReference type="EC" id="2.7.7.6" evidence="8"/>
<keyword evidence="4 8" id="KW-0548">Nucleotidyltransferase</keyword>
<dbReference type="Gene3D" id="1.10.274.100">
    <property type="entry name" value="RNA polymerase Rpb1, domain 3"/>
    <property type="match status" value="1"/>
</dbReference>
<keyword evidence="6 8" id="KW-0862">Zinc</keyword>
<dbReference type="HAMAP" id="MF_01324">
    <property type="entry name" value="RNApol_bact_RpoC2"/>
    <property type="match status" value="1"/>
</dbReference>
<geneLocation type="chloroplast" evidence="11"/>
<dbReference type="GO" id="GO:0000428">
    <property type="term" value="C:DNA-directed RNA polymerase complex"/>
    <property type="evidence" value="ECO:0007669"/>
    <property type="project" value="UniProtKB-KW"/>
</dbReference>
<dbReference type="InterPro" id="IPR038120">
    <property type="entry name" value="Rpb1_funnel_sf"/>
</dbReference>
<feature type="domain" description="RNA polymerase Rpb1" evidence="9">
    <location>
        <begin position="2204"/>
        <end position="2256"/>
    </location>
</feature>
<keyword evidence="2 11" id="KW-0934">Plastid</keyword>
<feature type="binding site" evidence="8">
    <location>
        <position position="218"/>
    </location>
    <ligand>
        <name>Zn(2+)</name>
        <dbReference type="ChEBI" id="CHEBI:29105"/>
    </ligand>
</feature>
<dbReference type="InterPro" id="IPR042102">
    <property type="entry name" value="RNA_pol_Rpb1_3_sf"/>
</dbReference>
<dbReference type="InterPro" id="IPR012756">
    <property type="entry name" value="DNA-dir_RpoC2_beta_pp"/>
</dbReference>
<keyword evidence="5 8" id="KW-0479">Metal-binding</keyword>
<feature type="domain" description="RNA polymerase Rpb1" evidence="10">
    <location>
        <begin position="90"/>
        <end position="167"/>
    </location>
</feature>
<dbReference type="GO" id="GO:0003677">
    <property type="term" value="F:DNA binding"/>
    <property type="evidence" value="ECO:0007669"/>
    <property type="project" value="UniProtKB-UniRule"/>
</dbReference>
<evidence type="ECO:0000256" key="1">
    <source>
        <dbReference type="ARBA" id="ARBA00022478"/>
    </source>
</evidence>
<proteinExistence type="inferred from homology"/>
<name>A0A097KMN2_9CHLO</name>
<dbReference type="PANTHER" id="PTHR19376:SF68">
    <property type="entry name" value="DNA-DIRECTED RNA POLYMERASE SUBUNIT BETA"/>
    <property type="match status" value="1"/>
</dbReference>
<organism evidence="11">
    <name type="scientific">Neocystis brevis</name>
    <dbReference type="NCBI Taxonomy" id="1065496"/>
    <lineage>
        <taxon>Eukaryota</taxon>
        <taxon>Viridiplantae</taxon>
        <taxon>Chlorophyta</taxon>
        <taxon>core chlorophytes</taxon>
        <taxon>Chlorophyceae</taxon>
        <taxon>CS clade</taxon>
        <taxon>Sphaeropleales</taxon>
        <taxon>Radiococcaceae</taxon>
        <taxon>Neocystis</taxon>
    </lineage>
</organism>
<feature type="binding site" evidence="8">
    <location>
        <position position="385"/>
    </location>
    <ligand>
        <name>Zn(2+)</name>
        <dbReference type="ChEBI" id="CHEBI:29105"/>
    </ligand>
</feature>
<evidence type="ECO:0000313" key="11">
    <source>
        <dbReference type="EMBL" id="AIT94438.1"/>
    </source>
</evidence>
<comment type="similarity">
    <text evidence="8">Belongs to the RNA polymerase beta' chain family. RpoC2 subfamily.</text>
</comment>
<dbReference type="GO" id="GO:0009507">
    <property type="term" value="C:chloroplast"/>
    <property type="evidence" value="ECO:0007669"/>
    <property type="project" value="UniProtKB-SubCell"/>
</dbReference>
<keyword evidence="1 8" id="KW-0240">DNA-directed RNA polymerase</keyword>
<accession>A0A097KMN2</accession>
<evidence type="ECO:0000256" key="8">
    <source>
        <dbReference type="HAMAP-Rule" id="MF_01324"/>
    </source>
</evidence>
<dbReference type="GO" id="GO:0006351">
    <property type="term" value="P:DNA-templated transcription"/>
    <property type="evidence" value="ECO:0007669"/>
    <property type="project" value="UniProtKB-UniRule"/>
</dbReference>
<evidence type="ECO:0000256" key="2">
    <source>
        <dbReference type="ARBA" id="ARBA00022640"/>
    </source>
</evidence>
<feature type="domain" description="RNA polymerase Rpb1" evidence="9">
    <location>
        <begin position="170"/>
        <end position="578"/>
    </location>
</feature>
<evidence type="ECO:0000256" key="5">
    <source>
        <dbReference type="ARBA" id="ARBA00022723"/>
    </source>
</evidence>
<dbReference type="CDD" id="cd02655">
    <property type="entry name" value="RNAP_beta'_C"/>
    <property type="match status" value="1"/>
</dbReference>
<dbReference type="Pfam" id="PF04998">
    <property type="entry name" value="RNA_pol_Rpb1_5"/>
    <property type="match status" value="2"/>
</dbReference>
<comment type="cofactor">
    <cofactor evidence="8">
        <name>Zn(2+)</name>
        <dbReference type="ChEBI" id="CHEBI:29105"/>
    </cofactor>
    <text evidence="8">Binds 1 Zn(2+) ion per subunit.</text>
</comment>
<evidence type="ECO:0000256" key="7">
    <source>
        <dbReference type="ARBA" id="ARBA00023163"/>
    </source>
</evidence>
<dbReference type="InterPro" id="IPR007081">
    <property type="entry name" value="RNA_pol_Rpb1_5"/>
</dbReference>
<comment type="function">
    <text evidence="8">DNA-dependent RNA polymerase catalyzes the transcription of DNA into RNA using the four ribonucleoside triphosphates as substrates.</text>
</comment>
<dbReference type="RefSeq" id="YP_009105680.1">
    <property type="nucleotide sequence ID" value="NC_025535.1"/>
</dbReference>
<comment type="subcellular location">
    <subcellularLocation>
        <location evidence="8">Plastid</location>
        <location evidence="8">Chloroplast</location>
    </subcellularLocation>
</comment>
<dbReference type="PANTHER" id="PTHR19376">
    <property type="entry name" value="DNA-DIRECTED RNA POLYMERASE"/>
    <property type="match status" value="1"/>
</dbReference>
<dbReference type="GO" id="GO:0003899">
    <property type="term" value="F:DNA-directed RNA polymerase activity"/>
    <property type="evidence" value="ECO:0007669"/>
    <property type="project" value="UniProtKB-UniRule"/>
</dbReference>
<dbReference type="InterPro" id="IPR045867">
    <property type="entry name" value="DNA-dir_RpoC_beta_prime"/>
</dbReference>
<comment type="catalytic activity">
    <reaction evidence="8">
        <text>RNA(n) + a ribonucleoside 5'-triphosphate = RNA(n+1) + diphosphate</text>
        <dbReference type="Rhea" id="RHEA:21248"/>
        <dbReference type="Rhea" id="RHEA-COMP:14527"/>
        <dbReference type="Rhea" id="RHEA-COMP:17342"/>
        <dbReference type="ChEBI" id="CHEBI:33019"/>
        <dbReference type="ChEBI" id="CHEBI:61557"/>
        <dbReference type="ChEBI" id="CHEBI:140395"/>
        <dbReference type="EC" id="2.7.7.6"/>
    </reaction>
</comment>
<dbReference type="SUPFAM" id="SSF64484">
    <property type="entry name" value="beta and beta-prime subunits of DNA dependent RNA-polymerase"/>
    <property type="match status" value="1"/>
</dbReference>
<protein>
    <recommendedName>
        <fullName evidence="8">DNA-directed RNA polymerase subunit beta''</fullName>
        <ecNumber evidence="8">2.7.7.6</ecNumber>
    </recommendedName>
    <alternativeName>
        <fullName evidence="8">PEP</fullName>
    </alternativeName>
    <alternativeName>
        <fullName evidence="8">Plastid-encoded RNA polymerase subunit beta''</fullName>
        <shortName evidence="8">RNA polymerase subunit beta''</shortName>
    </alternativeName>
</protein>
<dbReference type="Gene3D" id="1.10.150.390">
    <property type="match status" value="1"/>
</dbReference>
<gene>
    <name evidence="8 11" type="primary">rpoC2</name>
</gene>
<reference evidence="11" key="1">
    <citation type="journal article" date="2014" name="BMC Evol. Biol.">
        <title>Chloroplast phylogenomic analysis resolves deep-level relationships within the green algal class Trebouxiophyceae.</title>
        <authorList>
            <person name="Lemieux C."/>
            <person name="Otis C."/>
            <person name="Turmel M."/>
        </authorList>
    </citation>
    <scope>NUCLEOTIDE SEQUENCE</scope>
</reference>
<dbReference type="EMBL" id="KM462873">
    <property type="protein sequence ID" value="AIT94438.1"/>
    <property type="molecule type" value="Genomic_DNA"/>
</dbReference>
<feature type="binding site" evidence="8">
    <location>
        <position position="375"/>
    </location>
    <ligand>
        <name>Zn(2+)</name>
        <dbReference type="ChEBI" id="CHEBI:29105"/>
    </ligand>
</feature>
<dbReference type="Pfam" id="PF05000">
    <property type="entry name" value="RNA_pol_Rpb1_4"/>
    <property type="match status" value="1"/>
</dbReference>
<evidence type="ECO:0000259" key="10">
    <source>
        <dbReference type="Pfam" id="PF05000"/>
    </source>
</evidence>
<dbReference type="GeneID" id="22159720"/>
<evidence type="ECO:0000256" key="3">
    <source>
        <dbReference type="ARBA" id="ARBA00022679"/>
    </source>
</evidence>
<dbReference type="GO" id="GO:0008270">
    <property type="term" value="F:zinc ion binding"/>
    <property type="evidence" value="ECO:0007669"/>
    <property type="project" value="UniProtKB-UniRule"/>
</dbReference>
<dbReference type="Gene3D" id="1.10.1790.20">
    <property type="match status" value="1"/>
</dbReference>
<evidence type="ECO:0000256" key="6">
    <source>
        <dbReference type="ARBA" id="ARBA00022833"/>
    </source>
</evidence>
<sequence length="2376" mass="271252">MIVNLFFFNRCFDKSRLKILISWSLKNYGEKNTIELVESLKQLGFEYATQAGISLSLDDLKIPPTKSSLVSEAEIKIQSTQLEYQKGHLTAVEKFQQLIDTWHRTSETLKQNVVQHFRSTNILNPVYMMAFSGARGNLSQVRQLVGMRGLMADPQGQIIDFPIRSNFREGLTLTEYVISCYGARKGLVDTALRTANSGYLTRRLVDVSQHVIVCQLDCGTRHGIFLSDMKQGQKTILSLENRLIGRVLAENINFFTDHKREIDSNRILIHEESQDLPMFSSEDPNRVVLPANDFTIDIIEESKLSGNLHVADKRSQNEFQPYFSGQKLQTKKSKNKYYFSKKSVLIARNQEISASLAAKIVKLKKKVLVRSPLTCEAKNSICQLCYGWSLAHGNLVSLGEAVGILAAQSIGEPGTQLTMRTFHTGGVFSGDVMEEIRAPFTGIIKYSEALQGLLIRTPHGKVAFLTKTQGELILTSFYPSGSPLGNLDSNRILTHEEKVTHNQKIDHKGLPSKNVELDSSQFSSPTNLQMLGDKVKKFQIPSSTILFVRESEVVLENQLIAEFSSMSTQSNQRIQAKHNLNSELEGQIFFEDVLLDVKIGKEGDITRTARKLGSIWVLSGKLYQSMLPSVFFPKAGDLIDTKSIMNQTLVLIPYNGFLTSTRVLPSEIVAPYGLPFQGYQDETNLLASNIQNKSFAISDDNNIFEESPKKYVSSNSYKTKLFSYDSSSLKTGIRKILNKKNIFYSSLLPKSKSKITTFSDDRTECDDFSSNYLKIRNFSSKLAKDSNKILTHEDIILSNSIGSLNLKSIRYKKYGYFLDLYPNPVFGEPRTIFSKLSKNFDSNRVLPSKMVAPYGFPFPLGRELCSSQGYQEENEQNLSASKPVFTKTSFFLCNSIEQEFKDISQIKQFFYLQWFPQNYKTKSGGFLFLENNYLNENSTEGQFFWVQEENYKFNKQKLFFPKKSQLKDFSSIESNKLVAPNYFEKNEQAEKFFLLDSPSEIKIQTKWIKKDSPIISKSNFQGNPLVFFSNFSGLAVIHKPKKNFSQKNINTAFLKLFKNKVQTKSDFSISNDKMRIQQDSNRVLPSKMVAPYGFYQEDLKIHECSTIGNGKPSGSQDGDQSKILSEKKIKKLFWQNPGTIFRKNTYLTKSQKQKLFLGNFRVLLTPQLPFSESNIFTNHSSFYLKDEPIKLSFTSQNNFVLSKKRNLKFSSLLNYKKDLFKQTDYLQKDFLSPLGSQRVAHKGLPSKMVELDLSQKGYSSSQLLTSQEYKLRSNSSINKTSNFQKTYHERKKTSSTINNFIQVTIKPGWIYFPKNQKYVTKYHQSLQRPGSHFVDDIIFDQHMIYSECISTKNYPLSYFCKLDSNKVLPSAIVAQEQKSSTIDSNKVFAPYGLPKGCQEENGRMNILSSQMEDSKVKNKNLYLKKLLNFSEIARKINESIFVEDNNLDINNGSKQIQNTLTRTEFSPLMGDLSGAKRNSLLSKQFSLGNLSKGQDSNRILLVDKNSVRVILPSKMVEELYSSQKNIRVGEGYSIYESRRRDEEIFTRQKKLKSLHEFLQLFFFSSQRINQKTKNLITPFKKLLDTSQTKKLLLNCDIFLMSFYFTQFVFIGKIKNFNLLKIYFIGNTKHRFWKFLTKIKISSPLGRELCSSLGFQKVTPKNNDSNRILIRSTSPFTMVEKLYSNIDSNKVLDPYGLPKGCQAEIKLVSRFFSLDDQMLTQTSKLSLNKKIRVNIFSSTMENGEVLRMSIDESFSCFFRGEFKPKLFILVRKANEYTLVASSQNKKLVDKTNQLPENGVTPDFDSNRVLAPYGLPFPLGRELCSSQGYQEENFQLKITSLPWFNKQKITKLISTFPAVDFQVDSFLRFKTSHKNRILKQTNFLEIFVSFLIPSKYPLKSTKIKLIPQILASNSKLFSLVPTNLVYQKMATQSLQWPSSGSLPKSTKQKNKKGSLLYFNAFNNLLNFSVFRKIELSSFLISEVKNNNNTLKSTQLLLYSNNWTFKTNPLSLTCFFSPYEGEITNIKTDSFGKQSCLFLTNNDQLSFSTPLPNLHGTLFKQKDSLSSWTRTLDESSKLESPCVQVGQLMRYGEEFLQNVAITASGQIIQVENSKVVLRKAQPILFSSRGVFHVYHKDFVEKNSPLLTLFYQRLKTGDIVQGIPQIEQFFEARQTKEGEILPENLHIQLREFFEISKQHFSSQEAARRSLEKIQQILVDGVQKVYQSQGVTIADKHLEVIIRQMTSKVKIIEGGQTGLLRGELINLDWIEVVNKGINSQKAEYEPVILGITKAALETESFISAASFQETTRILARAAIERKTDFLRGLKENVILGHLIPAGTGFSLSFDPEISKYSDKNKNKNANFFANVFRNLDIQNTN</sequence>
<evidence type="ECO:0000259" key="9">
    <source>
        <dbReference type="Pfam" id="PF04998"/>
    </source>
</evidence>
<keyword evidence="11" id="KW-0150">Chloroplast</keyword>
<comment type="subunit">
    <text evidence="8">In plastids the minimal PEP RNA polymerase catalytic core is composed of four subunits: alpha, beta, beta', and beta''. When a (nuclear-encoded) sigma factor is associated with the core the holoenzyme is formed, which can initiate transcription.</text>
</comment>
<keyword evidence="3 8" id="KW-0808">Transferase</keyword>
<dbReference type="InterPro" id="IPR007083">
    <property type="entry name" value="RNA_pol_Rpb1_4"/>
</dbReference>